<feature type="region of interest" description="Disordered" evidence="1">
    <location>
        <begin position="1"/>
        <end position="101"/>
    </location>
</feature>
<evidence type="ECO:0000313" key="3">
    <source>
        <dbReference type="Proteomes" id="UP001153269"/>
    </source>
</evidence>
<gene>
    <name evidence="2" type="ORF">PLEPLA_LOCUS47912</name>
</gene>
<feature type="compositionally biased region" description="Basic residues" evidence="1">
    <location>
        <begin position="70"/>
        <end position="85"/>
    </location>
</feature>
<dbReference type="EMBL" id="CADEAL010004458">
    <property type="protein sequence ID" value="CAB1460075.1"/>
    <property type="molecule type" value="Genomic_DNA"/>
</dbReference>
<dbReference type="Proteomes" id="UP001153269">
    <property type="component" value="Unassembled WGS sequence"/>
</dbReference>
<comment type="caution">
    <text evidence="2">The sequence shown here is derived from an EMBL/GenBank/DDBJ whole genome shotgun (WGS) entry which is preliminary data.</text>
</comment>
<sequence length="101" mass="11305">MKKVNWRRASVPSEVSPADGIKSRAAAVSHGHTEPLPSLTSSRDCREDAGTRRRTSRLHTERIQDTDTGKRKRERDKKTVNKTHSHPGGAGGRWVQLRIPT</sequence>
<name>A0A9N7W4D4_PLEPL</name>
<feature type="compositionally biased region" description="Basic and acidic residues" evidence="1">
    <location>
        <begin position="58"/>
        <end position="69"/>
    </location>
</feature>
<organism evidence="2 3">
    <name type="scientific">Pleuronectes platessa</name>
    <name type="common">European plaice</name>
    <dbReference type="NCBI Taxonomy" id="8262"/>
    <lineage>
        <taxon>Eukaryota</taxon>
        <taxon>Metazoa</taxon>
        <taxon>Chordata</taxon>
        <taxon>Craniata</taxon>
        <taxon>Vertebrata</taxon>
        <taxon>Euteleostomi</taxon>
        <taxon>Actinopterygii</taxon>
        <taxon>Neopterygii</taxon>
        <taxon>Teleostei</taxon>
        <taxon>Neoteleostei</taxon>
        <taxon>Acanthomorphata</taxon>
        <taxon>Carangaria</taxon>
        <taxon>Pleuronectiformes</taxon>
        <taxon>Pleuronectoidei</taxon>
        <taxon>Pleuronectidae</taxon>
        <taxon>Pleuronectes</taxon>
    </lineage>
</organism>
<protein>
    <submittedName>
        <fullName evidence="2">Uncharacterized protein</fullName>
    </submittedName>
</protein>
<accession>A0A9N7W4D4</accession>
<dbReference type="AlphaFoldDB" id="A0A9N7W4D4"/>
<proteinExistence type="predicted"/>
<reference evidence="2" key="1">
    <citation type="submission" date="2020-03" db="EMBL/GenBank/DDBJ databases">
        <authorList>
            <person name="Weist P."/>
        </authorList>
    </citation>
    <scope>NUCLEOTIDE SEQUENCE</scope>
</reference>
<evidence type="ECO:0000313" key="2">
    <source>
        <dbReference type="EMBL" id="CAB1460075.1"/>
    </source>
</evidence>
<keyword evidence="3" id="KW-1185">Reference proteome</keyword>
<evidence type="ECO:0000256" key="1">
    <source>
        <dbReference type="SAM" id="MobiDB-lite"/>
    </source>
</evidence>